<keyword evidence="2" id="KW-1185">Reference proteome</keyword>
<proteinExistence type="predicted"/>
<gene>
    <name evidence="1" type="ORF">llap_7339</name>
</gene>
<accession>A0A2I0U8I9</accession>
<dbReference type="Proteomes" id="UP000233556">
    <property type="component" value="Unassembled WGS sequence"/>
</dbReference>
<reference evidence="2" key="2">
    <citation type="submission" date="2017-12" db="EMBL/GenBank/DDBJ databases">
        <title>Genome sequence of the Bar-tailed Godwit (Limosa lapponica baueri).</title>
        <authorList>
            <person name="Lima N.C.B."/>
            <person name="Parody-Merino A.M."/>
            <person name="Battley P.F."/>
            <person name="Fidler A.E."/>
            <person name="Prosdocimi F."/>
        </authorList>
    </citation>
    <scope>NUCLEOTIDE SEQUENCE [LARGE SCALE GENOMIC DNA]</scope>
</reference>
<reference evidence="2" key="1">
    <citation type="submission" date="2017-11" db="EMBL/GenBank/DDBJ databases">
        <authorList>
            <person name="Lima N.C."/>
            <person name="Parody-Merino A.M."/>
            <person name="Battley P.F."/>
            <person name="Fidler A.E."/>
            <person name="Prosdocimi F."/>
        </authorList>
    </citation>
    <scope>NUCLEOTIDE SEQUENCE [LARGE SCALE GENOMIC DNA]</scope>
</reference>
<dbReference type="AlphaFoldDB" id="A0A2I0U8I9"/>
<protein>
    <submittedName>
        <fullName evidence="1">Uncharacterized protein</fullName>
    </submittedName>
</protein>
<sequence length="92" mass="9624">MITAAQAASNLNVTGEFTCIDDHQVQYRFASESLPPLFTTAKSFNNSGRIGQSGEPWVSWEPPGVTQGSPEAALPCVLQAAFPGGISGVSII</sequence>
<name>A0A2I0U8I9_LIMLA</name>
<dbReference type="EMBL" id="KZ506001">
    <property type="protein sequence ID" value="PKU42359.1"/>
    <property type="molecule type" value="Genomic_DNA"/>
</dbReference>
<evidence type="ECO:0000313" key="1">
    <source>
        <dbReference type="EMBL" id="PKU42359.1"/>
    </source>
</evidence>
<organism evidence="1 2">
    <name type="scientific">Limosa lapponica baueri</name>
    <dbReference type="NCBI Taxonomy" id="1758121"/>
    <lineage>
        <taxon>Eukaryota</taxon>
        <taxon>Metazoa</taxon>
        <taxon>Chordata</taxon>
        <taxon>Craniata</taxon>
        <taxon>Vertebrata</taxon>
        <taxon>Euteleostomi</taxon>
        <taxon>Archelosauria</taxon>
        <taxon>Archosauria</taxon>
        <taxon>Dinosauria</taxon>
        <taxon>Saurischia</taxon>
        <taxon>Theropoda</taxon>
        <taxon>Coelurosauria</taxon>
        <taxon>Aves</taxon>
        <taxon>Neognathae</taxon>
        <taxon>Neoaves</taxon>
        <taxon>Charadriiformes</taxon>
        <taxon>Scolopacidae</taxon>
        <taxon>Limosa</taxon>
    </lineage>
</organism>
<evidence type="ECO:0000313" key="2">
    <source>
        <dbReference type="Proteomes" id="UP000233556"/>
    </source>
</evidence>